<gene>
    <name evidence="3" type="ORF">FHS22_007032</name>
</gene>
<dbReference type="RefSeq" id="WP_184948424.1">
    <property type="nucleotide sequence ID" value="NZ_BAAAWZ010000001.1"/>
</dbReference>
<protein>
    <submittedName>
        <fullName evidence="3">WD40 repeat protein</fullName>
    </submittedName>
</protein>
<proteinExistence type="predicted"/>
<sequence>MSDQCSHPGPQARNGLLDDMRFLITAAPGQVDALLEQTADAHDSLIAAVYRASAHLHRGMSEAARRQILALDAARLGGDELASRITATRLDGHPPPRWSPTWVAGSRTAGAAPQARPGHDAAIRAVSVTADGRFMVTADEAGEVRLREPAAGQQIGRPVRDEGGAGQVAVTVIGDRPRVITGSGPEGTVRVWDPATGEQVGEILTDAGYAPAMAVAVLDGRPVLIAGCLDDTVRLWDPATGHEVGAPLAEEGRLVSVATASLHDRPVAVTVTDADGDNGCGTVQVWDLSTCRRIGVPFGEEYEVSLAAVASVGGRPVVVTKGWDHTVRLWDPAAGRQVGAPVADDVRAHALATVTAAGRPLAVSGEWHDGYGRLRAWDLATGRQAGPALVFPARITALAAPSQDRLVVGFGSDVAVLDPC</sequence>
<accession>A0A841DE24</accession>
<dbReference type="Proteomes" id="UP000562352">
    <property type="component" value="Unassembled WGS sequence"/>
</dbReference>
<dbReference type="Gene3D" id="2.130.10.10">
    <property type="entry name" value="YVTN repeat-like/Quinoprotein amine dehydrogenase"/>
    <property type="match status" value="2"/>
</dbReference>
<dbReference type="SMART" id="SM00320">
    <property type="entry name" value="WD40"/>
    <property type="match status" value="4"/>
</dbReference>
<evidence type="ECO:0000256" key="2">
    <source>
        <dbReference type="ARBA" id="ARBA00022737"/>
    </source>
</evidence>
<dbReference type="AlphaFoldDB" id="A0A841DE24"/>
<dbReference type="GO" id="GO:0000027">
    <property type="term" value="P:ribosomal large subunit assembly"/>
    <property type="evidence" value="ECO:0007669"/>
    <property type="project" value="TreeGrafter"/>
</dbReference>
<evidence type="ECO:0000313" key="3">
    <source>
        <dbReference type="EMBL" id="MBB5967719.1"/>
    </source>
</evidence>
<organism evidence="3 4">
    <name type="scientific">Planomonospora venezuelensis</name>
    <dbReference type="NCBI Taxonomy" id="1999"/>
    <lineage>
        <taxon>Bacteria</taxon>
        <taxon>Bacillati</taxon>
        <taxon>Actinomycetota</taxon>
        <taxon>Actinomycetes</taxon>
        <taxon>Streptosporangiales</taxon>
        <taxon>Streptosporangiaceae</taxon>
        <taxon>Planomonospora</taxon>
    </lineage>
</organism>
<dbReference type="PANTHER" id="PTHR19848:SF0">
    <property type="entry name" value="NOTCHLESS PROTEIN HOMOLOG 1"/>
    <property type="match status" value="1"/>
</dbReference>
<keyword evidence="1" id="KW-0853">WD repeat</keyword>
<dbReference type="InterPro" id="IPR011047">
    <property type="entry name" value="Quinoprotein_ADH-like_sf"/>
</dbReference>
<dbReference type="SUPFAM" id="SSF50998">
    <property type="entry name" value="Quinoprotein alcohol dehydrogenase-like"/>
    <property type="match status" value="1"/>
</dbReference>
<keyword evidence="4" id="KW-1185">Reference proteome</keyword>
<dbReference type="InterPro" id="IPR001680">
    <property type="entry name" value="WD40_rpt"/>
</dbReference>
<dbReference type="Pfam" id="PF00400">
    <property type="entry name" value="WD40"/>
    <property type="match status" value="2"/>
</dbReference>
<evidence type="ECO:0000313" key="4">
    <source>
        <dbReference type="Proteomes" id="UP000562352"/>
    </source>
</evidence>
<comment type="caution">
    <text evidence="3">The sequence shown here is derived from an EMBL/GenBank/DDBJ whole genome shotgun (WGS) entry which is preliminary data.</text>
</comment>
<keyword evidence="2" id="KW-0677">Repeat</keyword>
<dbReference type="EMBL" id="JACHJJ010000037">
    <property type="protein sequence ID" value="MBB5967719.1"/>
    <property type="molecule type" value="Genomic_DNA"/>
</dbReference>
<reference evidence="3 4" key="1">
    <citation type="submission" date="2020-08" db="EMBL/GenBank/DDBJ databases">
        <title>Genomic Encyclopedia of Type Strains, Phase III (KMG-III): the genomes of soil and plant-associated and newly described type strains.</title>
        <authorList>
            <person name="Whitman W."/>
        </authorList>
    </citation>
    <scope>NUCLEOTIDE SEQUENCE [LARGE SCALE GENOMIC DNA]</scope>
    <source>
        <strain evidence="3 4">CECT 3303</strain>
    </source>
</reference>
<name>A0A841DE24_PLAVE</name>
<dbReference type="PANTHER" id="PTHR19848">
    <property type="entry name" value="WD40 REPEAT PROTEIN"/>
    <property type="match status" value="1"/>
</dbReference>
<evidence type="ECO:0000256" key="1">
    <source>
        <dbReference type="ARBA" id="ARBA00022574"/>
    </source>
</evidence>
<dbReference type="InterPro" id="IPR015943">
    <property type="entry name" value="WD40/YVTN_repeat-like_dom_sf"/>
</dbReference>